<evidence type="ECO:0000313" key="3">
    <source>
        <dbReference type="Proteomes" id="UP000178417"/>
    </source>
</evidence>
<dbReference type="AlphaFoldDB" id="A0A1F4SRS5"/>
<dbReference type="GO" id="GO:0016567">
    <property type="term" value="P:protein ubiquitination"/>
    <property type="evidence" value="ECO:0007669"/>
    <property type="project" value="TreeGrafter"/>
</dbReference>
<dbReference type="InterPro" id="IPR019734">
    <property type="entry name" value="TPR_rpt"/>
</dbReference>
<reference evidence="2 3" key="1">
    <citation type="journal article" date="2016" name="Nat. Commun.">
        <title>Thousands of microbial genomes shed light on interconnected biogeochemical processes in an aquifer system.</title>
        <authorList>
            <person name="Anantharaman K."/>
            <person name="Brown C.T."/>
            <person name="Hug L.A."/>
            <person name="Sharon I."/>
            <person name="Castelle C.J."/>
            <person name="Probst A.J."/>
            <person name="Thomas B.C."/>
            <person name="Singh A."/>
            <person name="Wilkins M.J."/>
            <person name="Karaoz U."/>
            <person name="Brodie E.L."/>
            <person name="Williams K.H."/>
            <person name="Hubbard S.S."/>
            <person name="Banfield J.F."/>
        </authorList>
    </citation>
    <scope>NUCLEOTIDE SEQUENCE [LARGE SCALE GENOMIC DNA]</scope>
</reference>
<evidence type="ECO:0000256" key="1">
    <source>
        <dbReference type="PROSITE-ProRule" id="PRU00339"/>
    </source>
</evidence>
<name>A0A1F4SRS5_UNCSA</name>
<dbReference type="Gene3D" id="1.25.40.10">
    <property type="entry name" value="Tetratricopeptide repeat domain"/>
    <property type="match status" value="2"/>
</dbReference>
<evidence type="ECO:0000313" key="2">
    <source>
        <dbReference type="EMBL" id="OGC23136.1"/>
    </source>
</evidence>
<protein>
    <submittedName>
        <fullName evidence="2">Uncharacterized protein</fullName>
    </submittedName>
</protein>
<accession>A0A1F4SRS5</accession>
<keyword evidence="1" id="KW-0802">TPR repeat</keyword>
<dbReference type="GO" id="GO:0031145">
    <property type="term" value="P:anaphase-promoting complex-dependent catabolic process"/>
    <property type="evidence" value="ECO:0007669"/>
    <property type="project" value="TreeGrafter"/>
</dbReference>
<feature type="repeat" description="TPR" evidence="1">
    <location>
        <begin position="117"/>
        <end position="150"/>
    </location>
</feature>
<feature type="repeat" description="TPR" evidence="1">
    <location>
        <begin position="58"/>
        <end position="91"/>
    </location>
</feature>
<dbReference type="GO" id="GO:0051301">
    <property type="term" value="P:cell division"/>
    <property type="evidence" value="ECO:0007669"/>
    <property type="project" value="TreeGrafter"/>
</dbReference>
<dbReference type="InterPro" id="IPR011990">
    <property type="entry name" value="TPR-like_helical_dom_sf"/>
</dbReference>
<dbReference type="PANTHER" id="PTHR12558">
    <property type="entry name" value="CELL DIVISION CYCLE 16,23,27"/>
    <property type="match status" value="1"/>
</dbReference>
<dbReference type="PANTHER" id="PTHR12558:SF10">
    <property type="entry name" value="CELL DIVISION CYCLE PROTEIN 23 HOMOLOG"/>
    <property type="match status" value="1"/>
</dbReference>
<organism evidence="2 3">
    <name type="scientific">candidate division WOR-1 bacterium RIFOXYB2_FULL_37_13</name>
    <dbReference type="NCBI Taxonomy" id="1802579"/>
    <lineage>
        <taxon>Bacteria</taxon>
        <taxon>Bacillati</taxon>
        <taxon>Saganbacteria</taxon>
    </lineage>
</organism>
<dbReference type="PROSITE" id="PS50005">
    <property type="entry name" value="TPR"/>
    <property type="match status" value="2"/>
</dbReference>
<dbReference type="SMART" id="SM00028">
    <property type="entry name" value="TPR"/>
    <property type="match status" value="4"/>
</dbReference>
<proteinExistence type="predicted"/>
<dbReference type="SUPFAM" id="SSF81901">
    <property type="entry name" value="HCP-like"/>
    <property type="match status" value="1"/>
</dbReference>
<comment type="caution">
    <text evidence="2">The sequence shown here is derived from an EMBL/GenBank/DDBJ whole genome shotgun (WGS) entry which is preliminary data.</text>
</comment>
<dbReference type="SUPFAM" id="SSF48452">
    <property type="entry name" value="TPR-like"/>
    <property type="match status" value="1"/>
</dbReference>
<sequence length="594" mass="66443">MTQISKIKPYVMGCSGKVKRIVSNPLYMHLVRETPDLQVRNAKGVRMAITPAMRAEAGSLATAEGLVQTQRKNFSAAFDLFKKAVSLNPTSLAWISMADAYHRIEGDNQTAEKEAVARSYYYHGCEYLEAGDTASAIDALAYSLEQNPDAFDVLLQYGRASQLEGLKIYKTMGNSEPFDLTTVTKKFTERQPTDAEEQAFLAIFNAVTSFRRVCEGEAPAKLKAQAYHYMTDFYNTIKLKLYFYEQAIDFDPEDSRAWLMKARLILGSEELRDIKEAEKYLDRVIEINDNDLLVVVALIQKGGIYLTSDTERAIAFFDEALEFIKLMQKSKKHNSISHELKIYKADALYAKGCLYQINPRDISQKVVVDSLLKLLELKDPRYSNLAAVNLFNMAKAIAENSPSKAIELLDAISVNDGVDQQNRAAAVNFKGIMLLTSYDINNAISSFEYAVALDSSSPALISSLVIAYSLLMEKESNKSQREVLAEKIIDDCSKILEFPSIESMIPPEVLFGTRMHKGNAHLVLAERNEIEIDPKEVAKAKSEFEVIARSGEDFSHVGKKALSLIKQLYEPNDADCIDQSPDFCMPSTWGTLPS</sequence>
<dbReference type="Proteomes" id="UP000178417">
    <property type="component" value="Unassembled WGS sequence"/>
</dbReference>
<dbReference type="EMBL" id="MEUB01000021">
    <property type="protein sequence ID" value="OGC23136.1"/>
    <property type="molecule type" value="Genomic_DNA"/>
</dbReference>
<gene>
    <name evidence="2" type="ORF">A2310_00890</name>
</gene>